<dbReference type="AlphaFoldDB" id="A0AAW4WYP1"/>
<accession>A0AAW4WYP1</accession>
<name>A0AAW4WYP1_9FIRM</name>
<gene>
    <name evidence="1" type="ORF">LK487_13645</name>
</gene>
<sequence>MDEKMSDEIISTADYLPIMCKLCDIPVDYEKINGRLPLSFGGEKEREYAITESIHPEDKYCAVANANDYEIYFDNQALTDEEGRFELKDYKVYGTIKMV</sequence>
<reference evidence="1" key="1">
    <citation type="submission" date="2021-10" db="EMBL/GenBank/DDBJ databases">
        <title>Collection of gut derived symbiotic bacterial strains cultured from healthy donors.</title>
        <authorList>
            <person name="Lin H."/>
            <person name="Littmann E."/>
            <person name="Claire K."/>
            <person name="Pamer E."/>
        </authorList>
    </citation>
    <scope>NUCLEOTIDE SEQUENCE</scope>
    <source>
        <strain evidence="1">MSK.22.92</strain>
    </source>
</reference>
<organism evidence="1 2">
    <name type="scientific">Agathobacter rectalis</name>
    <dbReference type="NCBI Taxonomy" id="39491"/>
    <lineage>
        <taxon>Bacteria</taxon>
        <taxon>Bacillati</taxon>
        <taxon>Bacillota</taxon>
        <taxon>Clostridia</taxon>
        <taxon>Lachnospirales</taxon>
        <taxon>Lachnospiraceae</taxon>
        <taxon>Agathobacter</taxon>
    </lineage>
</organism>
<comment type="caution">
    <text evidence="1">The sequence shown here is derived from an EMBL/GenBank/DDBJ whole genome shotgun (WGS) entry which is preliminary data.</text>
</comment>
<evidence type="ECO:0000313" key="2">
    <source>
        <dbReference type="Proteomes" id="UP001197847"/>
    </source>
</evidence>
<proteinExistence type="predicted"/>
<evidence type="ECO:0000313" key="1">
    <source>
        <dbReference type="EMBL" id="MCC2748057.1"/>
    </source>
</evidence>
<dbReference type="Proteomes" id="UP001197847">
    <property type="component" value="Unassembled WGS sequence"/>
</dbReference>
<dbReference type="EMBL" id="JAJFBX010000024">
    <property type="protein sequence ID" value="MCC2748057.1"/>
    <property type="molecule type" value="Genomic_DNA"/>
</dbReference>
<protein>
    <submittedName>
        <fullName evidence="1">Uncharacterized protein</fullName>
    </submittedName>
</protein>
<dbReference type="RefSeq" id="WP_173849215.1">
    <property type="nucleotide sequence ID" value="NZ_JAAISB010000015.1"/>
</dbReference>